<keyword evidence="4" id="KW-1185">Reference proteome</keyword>
<feature type="region of interest" description="Disordered" evidence="1">
    <location>
        <begin position="1"/>
        <end position="30"/>
    </location>
</feature>
<evidence type="ECO:0000256" key="2">
    <source>
        <dbReference type="SAM" id="Phobius"/>
    </source>
</evidence>
<feature type="transmembrane region" description="Helical" evidence="2">
    <location>
        <begin position="63"/>
        <end position="85"/>
    </location>
</feature>
<protein>
    <recommendedName>
        <fullName evidence="5">Integral membrane protein</fullName>
    </recommendedName>
</protein>
<feature type="transmembrane region" description="Helical" evidence="2">
    <location>
        <begin position="97"/>
        <end position="119"/>
    </location>
</feature>
<dbReference type="EMBL" id="JAPFQL010000079">
    <property type="protein sequence ID" value="MDC5698675.1"/>
    <property type="molecule type" value="Genomic_DNA"/>
</dbReference>
<comment type="caution">
    <text evidence="3">The sequence shown here is derived from an EMBL/GenBank/DDBJ whole genome shotgun (WGS) entry which is preliminary data.</text>
</comment>
<keyword evidence="2" id="KW-1133">Transmembrane helix</keyword>
<organism evidence="3 4">
    <name type="scientific">Intrasporangium calvum</name>
    <dbReference type="NCBI Taxonomy" id="53358"/>
    <lineage>
        <taxon>Bacteria</taxon>
        <taxon>Bacillati</taxon>
        <taxon>Actinomycetota</taxon>
        <taxon>Actinomycetes</taxon>
        <taxon>Micrococcales</taxon>
        <taxon>Intrasporangiaceae</taxon>
        <taxon>Intrasporangium</taxon>
    </lineage>
</organism>
<proteinExistence type="predicted"/>
<sequence length="136" mass="14957">MTREPAQRHTAARPTEPPTRVTVTSPRTRAARARRVSIASEIDAQSRLGEVYVDSLMRSQLRLALAVVAALVLTLGLVPIVLHLVPAWGRVVVLGIPVPWVILTIVAFVEIVALGVFYVRRAERNEAAFSDLLDTR</sequence>
<evidence type="ECO:0000256" key="1">
    <source>
        <dbReference type="SAM" id="MobiDB-lite"/>
    </source>
</evidence>
<name>A0ABT5GKD1_9MICO</name>
<dbReference type="Proteomes" id="UP001150259">
    <property type="component" value="Unassembled WGS sequence"/>
</dbReference>
<evidence type="ECO:0000313" key="3">
    <source>
        <dbReference type="EMBL" id="MDC5698675.1"/>
    </source>
</evidence>
<feature type="compositionally biased region" description="Low complexity" evidence="1">
    <location>
        <begin position="12"/>
        <end position="28"/>
    </location>
</feature>
<reference evidence="3 4" key="1">
    <citation type="submission" date="2022-11" db="EMBL/GenBank/DDBJ databases">
        <title>Anaerobic phenanthrene biodegradation by a DNRA strain PheN6.</title>
        <authorList>
            <person name="Zhang Z."/>
        </authorList>
    </citation>
    <scope>NUCLEOTIDE SEQUENCE [LARGE SCALE GENOMIC DNA]</scope>
    <source>
        <strain evidence="3 4">PheN6</strain>
    </source>
</reference>
<gene>
    <name evidence="3" type="ORF">OO014_15575</name>
</gene>
<keyword evidence="2" id="KW-0472">Membrane</keyword>
<evidence type="ECO:0008006" key="5">
    <source>
        <dbReference type="Google" id="ProtNLM"/>
    </source>
</evidence>
<accession>A0ABT5GKD1</accession>
<keyword evidence="2" id="KW-0812">Transmembrane</keyword>
<evidence type="ECO:0000313" key="4">
    <source>
        <dbReference type="Proteomes" id="UP001150259"/>
    </source>
</evidence>
<dbReference type="RefSeq" id="WP_272463240.1">
    <property type="nucleotide sequence ID" value="NZ_JAPFQL010000079.1"/>
</dbReference>